<evidence type="ECO:0000256" key="2">
    <source>
        <dbReference type="ARBA" id="ARBA00009773"/>
    </source>
</evidence>
<evidence type="ECO:0000313" key="10">
    <source>
        <dbReference type="EMBL" id="KAA6440190.1"/>
    </source>
</evidence>
<comment type="subcellular location">
    <subcellularLocation>
        <location evidence="1">Cell membrane</location>
        <topology evidence="1">Multi-pass membrane protein</topology>
    </subcellularLocation>
</comment>
<dbReference type="GO" id="GO:0005886">
    <property type="term" value="C:plasma membrane"/>
    <property type="evidence" value="ECO:0007669"/>
    <property type="project" value="UniProtKB-SubCell"/>
</dbReference>
<evidence type="ECO:0000256" key="3">
    <source>
        <dbReference type="ARBA" id="ARBA00022448"/>
    </source>
</evidence>
<feature type="transmembrane region" description="Helical" evidence="9">
    <location>
        <begin position="211"/>
        <end position="233"/>
    </location>
</feature>
<keyword evidence="3" id="KW-0813">Transport</keyword>
<dbReference type="EMBL" id="VBSN01000027">
    <property type="protein sequence ID" value="KAA6440190.1"/>
    <property type="molecule type" value="Genomic_DNA"/>
</dbReference>
<protein>
    <submittedName>
        <fullName evidence="10">AI-2E family transporter</fullName>
    </submittedName>
</protein>
<comment type="similarity">
    <text evidence="2">Belongs to the autoinducer-2 exporter (AI-2E) (TC 2.A.86) family.</text>
</comment>
<feature type="transmembrane region" description="Helical" evidence="9">
    <location>
        <begin position="17"/>
        <end position="36"/>
    </location>
</feature>
<dbReference type="OrthoDB" id="9793390at2"/>
<feature type="region of interest" description="Disordered" evidence="8">
    <location>
        <begin position="363"/>
        <end position="443"/>
    </location>
</feature>
<feature type="transmembrane region" description="Helical" evidence="9">
    <location>
        <begin position="74"/>
        <end position="95"/>
    </location>
</feature>
<dbReference type="AlphaFoldDB" id="A0A5M8QYQ9"/>
<dbReference type="InterPro" id="IPR002549">
    <property type="entry name" value="AI-2E-like"/>
</dbReference>
<evidence type="ECO:0000256" key="4">
    <source>
        <dbReference type="ARBA" id="ARBA00022475"/>
    </source>
</evidence>
<dbReference type="PANTHER" id="PTHR21716">
    <property type="entry name" value="TRANSMEMBRANE PROTEIN"/>
    <property type="match status" value="1"/>
</dbReference>
<keyword evidence="7 9" id="KW-0472">Membrane</keyword>
<keyword evidence="6 9" id="KW-1133">Transmembrane helix</keyword>
<dbReference type="GO" id="GO:0055085">
    <property type="term" value="P:transmembrane transport"/>
    <property type="evidence" value="ECO:0007669"/>
    <property type="project" value="TreeGrafter"/>
</dbReference>
<feature type="compositionally biased region" description="Basic and acidic residues" evidence="8">
    <location>
        <begin position="363"/>
        <end position="412"/>
    </location>
</feature>
<evidence type="ECO:0000256" key="8">
    <source>
        <dbReference type="SAM" id="MobiDB-lite"/>
    </source>
</evidence>
<reference evidence="10 11" key="1">
    <citation type="submission" date="2019-05" db="EMBL/GenBank/DDBJ databases">
        <authorList>
            <person name="Qu J.-H."/>
        </authorList>
    </citation>
    <scope>NUCLEOTIDE SEQUENCE [LARGE SCALE GENOMIC DNA]</scope>
    <source>
        <strain evidence="10 11">NS28</strain>
    </source>
</reference>
<keyword evidence="4" id="KW-1003">Cell membrane</keyword>
<dbReference type="Proteomes" id="UP000323994">
    <property type="component" value="Unassembled WGS sequence"/>
</dbReference>
<keyword evidence="5 9" id="KW-0812">Transmembrane</keyword>
<feature type="compositionally biased region" description="Low complexity" evidence="8">
    <location>
        <begin position="431"/>
        <end position="443"/>
    </location>
</feature>
<sequence length="443" mass="49504">MNSTLRPLPNKDRETPAYLKLASILVALIATVYILFTLRETIIPLAFSILLAILLHPVCAWLERHRVPRIGAILLSILALFVVITILVYVVSIQIGSFAEELPRITEKAETILDQALTMGERYLNVSRSQQVSEAKRYLINALSEGRAVLLNTLVTTTGAISTFILIPLYIFFFLLYRDFFRRFVHKAVTNVSNDELNLLLKKIYEVIQSYLSGLFLVILIVGVLNSIGLLILGIPHAIFFGFLAGFLILIPYIGILIGSILPALLSIVTMDSPWYAVGVIGVMSFVQFLEGNFITPNIVGSKVSVNPLAAIVALFLGGQLWGLSGLILALPVTAILKVVLDTIPSLEPYGFLLGEPVHEVAEEKAERRREGERVERRREEKRVERREEGEKVERRKEETDVKAEAVPEFKKKPYRRYRNKSKKKNESGNPPASSSPAANVEN</sequence>
<accession>A0A5M8QYQ9</accession>
<evidence type="ECO:0000256" key="7">
    <source>
        <dbReference type="ARBA" id="ARBA00023136"/>
    </source>
</evidence>
<dbReference type="PANTHER" id="PTHR21716:SF53">
    <property type="entry name" value="PERMEASE PERM-RELATED"/>
    <property type="match status" value="1"/>
</dbReference>
<gene>
    <name evidence="10" type="ORF">FEM33_06170</name>
</gene>
<comment type="caution">
    <text evidence="10">The sequence shown here is derived from an EMBL/GenBank/DDBJ whole genome shotgun (WGS) entry which is preliminary data.</text>
</comment>
<evidence type="ECO:0000256" key="1">
    <source>
        <dbReference type="ARBA" id="ARBA00004651"/>
    </source>
</evidence>
<evidence type="ECO:0000313" key="11">
    <source>
        <dbReference type="Proteomes" id="UP000323994"/>
    </source>
</evidence>
<feature type="transmembrane region" description="Helical" evidence="9">
    <location>
        <begin position="239"/>
        <end position="266"/>
    </location>
</feature>
<feature type="compositionally biased region" description="Basic residues" evidence="8">
    <location>
        <begin position="413"/>
        <end position="424"/>
    </location>
</feature>
<proteinExistence type="inferred from homology"/>
<organism evidence="10 11">
    <name type="scientific">Dyadobacter flavalbus</name>
    <dbReference type="NCBI Taxonomy" id="2579942"/>
    <lineage>
        <taxon>Bacteria</taxon>
        <taxon>Pseudomonadati</taxon>
        <taxon>Bacteroidota</taxon>
        <taxon>Cytophagia</taxon>
        <taxon>Cytophagales</taxon>
        <taxon>Spirosomataceae</taxon>
        <taxon>Dyadobacter</taxon>
    </lineage>
</organism>
<dbReference type="Pfam" id="PF01594">
    <property type="entry name" value="AI-2E_transport"/>
    <property type="match status" value="1"/>
</dbReference>
<keyword evidence="11" id="KW-1185">Reference proteome</keyword>
<feature type="transmembrane region" description="Helical" evidence="9">
    <location>
        <begin position="310"/>
        <end position="337"/>
    </location>
</feature>
<evidence type="ECO:0000256" key="9">
    <source>
        <dbReference type="SAM" id="Phobius"/>
    </source>
</evidence>
<feature type="transmembrane region" description="Helical" evidence="9">
    <location>
        <begin position="273"/>
        <end position="290"/>
    </location>
</feature>
<feature type="transmembrane region" description="Helical" evidence="9">
    <location>
        <begin position="42"/>
        <end position="62"/>
    </location>
</feature>
<feature type="transmembrane region" description="Helical" evidence="9">
    <location>
        <begin position="154"/>
        <end position="177"/>
    </location>
</feature>
<evidence type="ECO:0000256" key="5">
    <source>
        <dbReference type="ARBA" id="ARBA00022692"/>
    </source>
</evidence>
<dbReference type="RefSeq" id="WP_139011214.1">
    <property type="nucleotide sequence ID" value="NZ_VBSN01000027.1"/>
</dbReference>
<evidence type="ECO:0000256" key="6">
    <source>
        <dbReference type="ARBA" id="ARBA00022989"/>
    </source>
</evidence>
<name>A0A5M8QYQ9_9BACT</name>